<dbReference type="Proteomes" id="UP001164705">
    <property type="component" value="Chromosome"/>
</dbReference>
<accession>A0A9E8SCX9</accession>
<protein>
    <recommendedName>
        <fullName evidence="2">DUF6705 domain-containing protein</fullName>
    </recommendedName>
</protein>
<sequence>MKILILSMLFFVSVKSIAQTPINIVNICNGLTSEDVSDNTYFKDINQTFDNYIGTWVWTSGNEIVTFKLTKVTQKYFPEERVFEDYMIGNYSYSTDGGTTFIVNTITTPTNEERELNPMYTACVNDDDVGINIFAFDDVIIDKGNSYCTATFEFLPNSTTQMQVTIENPKGPVGRLDGQPPFNPNFTIPTNMIVTKQ</sequence>
<evidence type="ECO:0000313" key="3">
    <source>
        <dbReference type="EMBL" id="WAC01127.1"/>
    </source>
</evidence>
<keyword evidence="4" id="KW-1185">Reference proteome</keyword>
<organism evidence="3 4">
    <name type="scientific">Lacinutrix neustonica</name>
    <dbReference type="NCBI Taxonomy" id="2980107"/>
    <lineage>
        <taxon>Bacteria</taxon>
        <taxon>Pseudomonadati</taxon>
        <taxon>Bacteroidota</taxon>
        <taxon>Flavobacteriia</taxon>
        <taxon>Flavobacteriales</taxon>
        <taxon>Flavobacteriaceae</taxon>
        <taxon>Lacinutrix</taxon>
    </lineage>
</organism>
<dbReference type="KEGG" id="lnu:N7U66_13275"/>
<evidence type="ECO:0000313" key="4">
    <source>
        <dbReference type="Proteomes" id="UP001164705"/>
    </source>
</evidence>
<dbReference type="RefSeq" id="WP_267675743.1">
    <property type="nucleotide sequence ID" value="NZ_CP113088.1"/>
</dbReference>
<dbReference type="AlphaFoldDB" id="A0A9E8SCX9"/>
<feature type="chain" id="PRO_5039023501" description="DUF6705 domain-containing protein" evidence="1">
    <location>
        <begin position="19"/>
        <end position="197"/>
    </location>
</feature>
<proteinExistence type="predicted"/>
<name>A0A9E8SCX9_9FLAO</name>
<dbReference type="EMBL" id="CP113088">
    <property type="protein sequence ID" value="WAC01127.1"/>
    <property type="molecule type" value="Genomic_DNA"/>
</dbReference>
<keyword evidence="1" id="KW-0732">Signal</keyword>
<reference evidence="3" key="1">
    <citation type="submission" date="2022-11" db="EMBL/GenBank/DDBJ databases">
        <title>Lacinutrix neustonica HL-RS19T sp. nov., isolated from the surface microlayer sample of brackish Lake Shihwa.</title>
        <authorList>
            <person name="Choi J.Y."/>
            <person name="Hwang C.Y."/>
        </authorList>
    </citation>
    <scope>NUCLEOTIDE SEQUENCE</scope>
    <source>
        <strain evidence="3">HL-RS19</strain>
    </source>
</reference>
<evidence type="ECO:0000259" key="2">
    <source>
        <dbReference type="Pfam" id="PF20448"/>
    </source>
</evidence>
<gene>
    <name evidence="3" type="ORF">N7U66_13275</name>
</gene>
<dbReference type="Pfam" id="PF20448">
    <property type="entry name" value="DUF6705"/>
    <property type="match status" value="1"/>
</dbReference>
<feature type="signal peptide" evidence="1">
    <location>
        <begin position="1"/>
        <end position="18"/>
    </location>
</feature>
<feature type="domain" description="DUF6705" evidence="2">
    <location>
        <begin position="1"/>
        <end position="197"/>
    </location>
</feature>
<evidence type="ECO:0000256" key="1">
    <source>
        <dbReference type="SAM" id="SignalP"/>
    </source>
</evidence>
<dbReference type="InterPro" id="IPR046551">
    <property type="entry name" value="DUF6705"/>
</dbReference>